<dbReference type="EMBL" id="KZ301972">
    <property type="protein sequence ID" value="PFH53703.1"/>
    <property type="molecule type" value="Genomic_DNA"/>
</dbReference>
<dbReference type="GO" id="GO:0031625">
    <property type="term" value="F:ubiquitin protein ligase binding"/>
    <property type="evidence" value="ECO:0007669"/>
    <property type="project" value="TreeGrafter"/>
</dbReference>
<dbReference type="GO" id="GO:0070086">
    <property type="term" value="P:ubiquitin-dependent endocytosis"/>
    <property type="evidence" value="ECO:0007669"/>
    <property type="project" value="TreeGrafter"/>
</dbReference>
<dbReference type="GO" id="GO:0005829">
    <property type="term" value="C:cytosol"/>
    <property type="evidence" value="ECO:0007669"/>
    <property type="project" value="TreeGrafter"/>
</dbReference>
<feature type="region of interest" description="Disordered" evidence="1">
    <location>
        <begin position="473"/>
        <end position="502"/>
    </location>
</feature>
<dbReference type="InterPro" id="IPR011022">
    <property type="entry name" value="Arrestin_C-like"/>
</dbReference>
<gene>
    <name evidence="3" type="ORF">AMATHDRAFT_938</name>
</gene>
<feature type="compositionally biased region" description="Polar residues" evidence="1">
    <location>
        <begin position="313"/>
        <end position="340"/>
    </location>
</feature>
<protein>
    <recommendedName>
        <fullName evidence="2">Arrestin C-terminal-like domain-containing protein</fullName>
    </recommendedName>
</protein>
<sequence length="744" mass="81143">MVYIPTRPSSPVVQGDHPLIGQENSVTLIFPNAGPTSTYTPLPLTEIPDDMLKDKGPHIDVILESDSIFLRGTGVDVDPAYLTGQVVLTLPESTSLKEITLQFRGKARLPVPPNESLINNNTSLTYIICNRDWSFLEGDKKHTRTLKAGRHTFPFQVRLGGTLPSSVSTPVLGGGSVSYRLRAHATRPGLSHNLQSTAPVNIVRCFTHDSLEYQQTLEVENTWPRKLMYSIMVPHKAWAAGDTLLTLVKFSPLVKGVVVKNITTTLLETTSTYARTSPQDHTRAIAIARHVIVNGQAIKIEPNLMKTHGHSPSLGTQFNSRELAGSSTSCAEPDSPTQTNNDIVTTLTLPIPSTITPSHTLDPIKVHHRVRWSILILNPAGHTSELRCSLPIHVLDYRLFDEVRSHTAVTRRLFFGGPEDAEEDMELPSYTSHVRDRVAMVFLPEETVEHASCQTRTPASPLMLNSAQALSGGQSGYCTPVEPNQLSHLPHAPGSGDNTPLTWLNSELLSQQQRARHTPHILRDYADDPGASRVSSCSRSRQESRQPSRAASRSASPDSASANHRHAGETNGHHHNGHGRHFHSRLKAKMKQITSIAHGHWSSKHGHSNGSGPETCGDAGYHLHRPSQPTSPLGSPRHQHLQLSHESRRSSTESPQTYGAGEEVDMTLEQRMLVEVPDYLTASRAALGGVPPLTSMQGLPSYEEASSSARLTPVELSSGGTGCSSQNQRTQSEPNLASGSLLCM</sequence>
<dbReference type="GO" id="GO:0005886">
    <property type="term" value="C:plasma membrane"/>
    <property type="evidence" value="ECO:0007669"/>
    <property type="project" value="TreeGrafter"/>
</dbReference>
<evidence type="ECO:0000259" key="2">
    <source>
        <dbReference type="SMART" id="SM01017"/>
    </source>
</evidence>
<dbReference type="InterPro" id="IPR014756">
    <property type="entry name" value="Ig_E-set"/>
</dbReference>
<dbReference type="OrthoDB" id="2333384at2759"/>
<organism evidence="3 4">
    <name type="scientific">Amanita thiersii Skay4041</name>
    <dbReference type="NCBI Taxonomy" id="703135"/>
    <lineage>
        <taxon>Eukaryota</taxon>
        <taxon>Fungi</taxon>
        <taxon>Dikarya</taxon>
        <taxon>Basidiomycota</taxon>
        <taxon>Agaricomycotina</taxon>
        <taxon>Agaricomycetes</taxon>
        <taxon>Agaricomycetidae</taxon>
        <taxon>Agaricales</taxon>
        <taxon>Pluteineae</taxon>
        <taxon>Amanitaceae</taxon>
        <taxon>Amanita</taxon>
    </lineage>
</organism>
<dbReference type="InterPro" id="IPR050357">
    <property type="entry name" value="Arrestin_domain-protein"/>
</dbReference>
<dbReference type="InterPro" id="IPR014752">
    <property type="entry name" value="Arrestin-like_C"/>
</dbReference>
<dbReference type="SMART" id="SM01017">
    <property type="entry name" value="Arrestin_C"/>
    <property type="match status" value="1"/>
</dbReference>
<proteinExistence type="predicted"/>
<dbReference type="InterPro" id="IPR011021">
    <property type="entry name" value="Arrestin-like_N"/>
</dbReference>
<feature type="region of interest" description="Disordered" evidence="1">
    <location>
        <begin position="309"/>
        <end position="340"/>
    </location>
</feature>
<dbReference type="AlphaFoldDB" id="A0A2A9P014"/>
<evidence type="ECO:0000256" key="1">
    <source>
        <dbReference type="SAM" id="MobiDB-lite"/>
    </source>
</evidence>
<feature type="region of interest" description="Disordered" evidence="1">
    <location>
        <begin position="600"/>
        <end position="659"/>
    </location>
</feature>
<evidence type="ECO:0000313" key="4">
    <source>
        <dbReference type="Proteomes" id="UP000242287"/>
    </source>
</evidence>
<feature type="domain" description="Arrestin C-terminal-like" evidence="2">
    <location>
        <begin position="223"/>
        <end position="399"/>
    </location>
</feature>
<dbReference type="Proteomes" id="UP000242287">
    <property type="component" value="Unassembled WGS sequence"/>
</dbReference>
<feature type="compositionally biased region" description="Polar residues" evidence="1">
    <location>
        <begin position="723"/>
        <end position="738"/>
    </location>
</feature>
<feature type="compositionally biased region" description="Basic residues" evidence="1">
    <location>
        <begin position="573"/>
        <end position="585"/>
    </location>
</feature>
<feature type="region of interest" description="Disordered" evidence="1">
    <location>
        <begin position="704"/>
        <end position="744"/>
    </location>
</feature>
<keyword evidence="4" id="KW-1185">Reference proteome</keyword>
<name>A0A2A9P014_9AGAR</name>
<dbReference type="STRING" id="703135.A0A2A9P014"/>
<accession>A0A2A9P014</accession>
<feature type="compositionally biased region" description="Low complexity" evidence="1">
    <location>
        <begin position="547"/>
        <end position="562"/>
    </location>
</feature>
<dbReference type="Pfam" id="PF00339">
    <property type="entry name" value="Arrestin_N"/>
    <property type="match status" value="1"/>
</dbReference>
<dbReference type="Pfam" id="PF02752">
    <property type="entry name" value="Arrestin_C"/>
    <property type="match status" value="1"/>
</dbReference>
<dbReference type="GO" id="GO:0030674">
    <property type="term" value="F:protein-macromolecule adaptor activity"/>
    <property type="evidence" value="ECO:0007669"/>
    <property type="project" value="TreeGrafter"/>
</dbReference>
<dbReference type="Gene3D" id="2.60.40.640">
    <property type="match status" value="1"/>
</dbReference>
<reference evidence="3 4" key="1">
    <citation type="submission" date="2014-02" db="EMBL/GenBank/DDBJ databases">
        <title>Transposable element dynamics among asymbiotic and ectomycorrhizal Amanita fungi.</title>
        <authorList>
            <consortium name="DOE Joint Genome Institute"/>
            <person name="Hess J."/>
            <person name="Skrede I."/>
            <person name="Wolfe B."/>
            <person name="LaButti K."/>
            <person name="Ohm R.A."/>
            <person name="Grigoriev I.V."/>
            <person name="Pringle A."/>
        </authorList>
    </citation>
    <scope>NUCLEOTIDE SEQUENCE [LARGE SCALE GENOMIC DNA]</scope>
    <source>
        <strain evidence="3 4">SKay4041</strain>
    </source>
</reference>
<dbReference type="PANTHER" id="PTHR11188">
    <property type="entry name" value="ARRESTIN DOMAIN CONTAINING PROTEIN"/>
    <property type="match status" value="1"/>
</dbReference>
<dbReference type="PANTHER" id="PTHR11188:SF17">
    <property type="entry name" value="FI21816P1"/>
    <property type="match status" value="1"/>
</dbReference>
<evidence type="ECO:0000313" key="3">
    <source>
        <dbReference type="EMBL" id="PFH53703.1"/>
    </source>
</evidence>
<dbReference type="SUPFAM" id="SSF81296">
    <property type="entry name" value="E set domains"/>
    <property type="match status" value="1"/>
</dbReference>
<feature type="region of interest" description="Disordered" evidence="1">
    <location>
        <begin position="523"/>
        <end position="585"/>
    </location>
</feature>